<keyword evidence="2" id="KW-1185">Reference proteome</keyword>
<protein>
    <submittedName>
        <fullName evidence="1">Uncharacterized protein</fullName>
    </submittedName>
</protein>
<evidence type="ECO:0000313" key="1">
    <source>
        <dbReference type="EMBL" id="QOV08463.1"/>
    </source>
</evidence>
<reference evidence="1 2" key="1">
    <citation type="submission" date="2020-10" db="EMBL/GenBank/DDBJ databases">
        <authorList>
            <person name="Kazantseva O.A."/>
            <person name="Piligrimova E.G."/>
            <person name="Shadrin A.M."/>
        </authorList>
    </citation>
    <scope>NUCLEOTIDE SEQUENCE [LARGE SCALE GENOMIC DNA]</scope>
</reference>
<organism evidence="1 2">
    <name type="scientific">Bacillus phage Kirov</name>
    <dbReference type="NCBI Taxonomy" id="2783539"/>
    <lineage>
        <taxon>Viruses</taxon>
        <taxon>Duplodnaviria</taxon>
        <taxon>Heunggongvirae</taxon>
        <taxon>Uroviricota</taxon>
        <taxon>Caudoviricetes</taxon>
        <taxon>Andregratiavirinae</taxon>
        <taxon>Kirovvirus</taxon>
        <taxon>Kirovvirus kirov</taxon>
    </lineage>
</organism>
<name>A0A7U3RWM1_9CAUD</name>
<gene>
    <name evidence="1" type="ORF">Kirov_264</name>
</gene>
<dbReference type="Proteomes" id="UP000594029">
    <property type="component" value="Segment"/>
</dbReference>
<sequence>MKQTITLGEYKDLKMVQNELHSAEDKIVNTGYGLDMVHKLQETFKEELEENEVNEIFELLQEHGTETIATYTISNSMGYEILYTDDEQAIIKHNDDLYLCEVMSFSDTVEELEINEDDSEDMNEDTFYIIYENSYIPLDECMRTN</sequence>
<accession>A0A7U3RWM1</accession>
<evidence type="ECO:0000313" key="2">
    <source>
        <dbReference type="Proteomes" id="UP000594029"/>
    </source>
</evidence>
<dbReference type="EMBL" id="MW084976">
    <property type="protein sequence ID" value="QOV08463.1"/>
    <property type="molecule type" value="Genomic_DNA"/>
</dbReference>
<proteinExistence type="predicted"/>